<keyword evidence="8" id="KW-1185">Reference proteome</keyword>
<dbReference type="InterPro" id="IPR002197">
    <property type="entry name" value="HTH_Fis"/>
</dbReference>
<dbReference type="InterPro" id="IPR025943">
    <property type="entry name" value="Sigma_54_int_dom_ATP-bd_2"/>
</dbReference>
<keyword evidence="4" id="KW-0238">DNA-binding</keyword>
<dbReference type="InterPro" id="IPR058031">
    <property type="entry name" value="AAA_lid_NorR"/>
</dbReference>
<dbReference type="PROSITE" id="PS00676">
    <property type="entry name" value="SIGMA54_INTERACT_2"/>
    <property type="match status" value="1"/>
</dbReference>
<accession>A0A5Q0BH60</accession>
<keyword evidence="1" id="KW-0547">Nucleotide-binding</keyword>
<dbReference type="SMART" id="SM00382">
    <property type="entry name" value="AAA"/>
    <property type="match status" value="1"/>
</dbReference>
<evidence type="ECO:0000256" key="2">
    <source>
        <dbReference type="ARBA" id="ARBA00022840"/>
    </source>
</evidence>
<dbReference type="InterPro" id="IPR009057">
    <property type="entry name" value="Homeodomain-like_sf"/>
</dbReference>
<dbReference type="Proteomes" id="UP000325755">
    <property type="component" value="Chromosome"/>
</dbReference>
<evidence type="ECO:0000256" key="1">
    <source>
        <dbReference type="ARBA" id="ARBA00022741"/>
    </source>
</evidence>
<proteinExistence type="predicted"/>
<dbReference type="InParanoid" id="A0A5Q0BH60"/>
<dbReference type="PANTHER" id="PTHR32071">
    <property type="entry name" value="TRANSCRIPTIONAL REGULATORY PROTEIN"/>
    <property type="match status" value="1"/>
</dbReference>
<dbReference type="AlphaFoldDB" id="A0A5Q0BH60"/>
<gene>
    <name evidence="7" type="ORF">F6R98_11725</name>
</gene>
<evidence type="ECO:0000313" key="8">
    <source>
        <dbReference type="Proteomes" id="UP000325755"/>
    </source>
</evidence>
<evidence type="ECO:0000259" key="6">
    <source>
        <dbReference type="PROSITE" id="PS50045"/>
    </source>
</evidence>
<dbReference type="InterPro" id="IPR002078">
    <property type="entry name" value="Sigma_54_int"/>
</dbReference>
<dbReference type="RefSeq" id="WP_153249186.1">
    <property type="nucleotide sequence ID" value="NZ_CP044205.1"/>
</dbReference>
<name>A0A5Q0BH60_9GAMM</name>
<keyword evidence="3" id="KW-0805">Transcription regulation</keyword>
<dbReference type="GO" id="GO:0006355">
    <property type="term" value="P:regulation of DNA-templated transcription"/>
    <property type="evidence" value="ECO:0007669"/>
    <property type="project" value="InterPro"/>
</dbReference>
<dbReference type="EMBL" id="CP044205">
    <property type="protein sequence ID" value="QFY43205.1"/>
    <property type="molecule type" value="Genomic_DNA"/>
</dbReference>
<protein>
    <submittedName>
        <fullName evidence="7">Sigma-54-dependent Fis family transcriptional regulator</fullName>
    </submittedName>
</protein>
<dbReference type="InterPro" id="IPR025944">
    <property type="entry name" value="Sigma_54_int_dom_CS"/>
</dbReference>
<sequence>MSVLTYPNPSAISLSIRASAFVFEDEKSKALLEHINLLAPRELNVLIIGDSGTGKELVARSIHQLSHRRNGPFLAINCGALSESLIESELFGHERGAFTGAQFAKKGWFEAANGGTLFLDEIGDLPLAMQVKLLRVLQEREVVRVGSYKPIPIDVRLVAATNVKLDEAVQAGRFREDLYYRLNVAALRLPPLRERSGDILPLAEYFLKFYSDRLGCGDVVLSDQAKKALILHSWPGNIRELENVIHHALLIVKDKRVSPEDLKLSDFRAKAPDGRDDLSTLDEIGLLFKRLLDEGDSSLYEKVEHELLKAAFEHSQFNQLLTARVLGLSRHVLRARLIRHDLLGKVLKNIKQRASLDNGKSEVIHSYYTPRTIGNSFESYVAVRQTAEIEENADWWGY</sequence>
<evidence type="ECO:0000256" key="5">
    <source>
        <dbReference type="ARBA" id="ARBA00023163"/>
    </source>
</evidence>
<dbReference type="FunFam" id="3.40.50.300:FF:000006">
    <property type="entry name" value="DNA-binding transcriptional regulator NtrC"/>
    <property type="match status" value="1"/>
</dbReference>
<evidence type="ECO:0000256" key="3">
    <source>
        <dbReference type="ARBA" id="ARBA00023015"/>
    </source>
</evidence>
<dbReference type="PRINTS" id="PR01590">
    <property type="entry name" value="HTHFIS"/>
</dbReference>
<dbReference type="PANTHER" id="PTHR32071:SF21">
    <property type="entry name" value="TRANSCRIPTIONAL REGULATORY PROTEIN FLGR"/>
    <property type="match status" value="1"/>
</dbReference>
<dbReference type="GO" id="GO:0043565">
    <property type="term" value="F:sequence-specific DNA binding"/>
    <property type="evidence" value="ECO:0007669"/>
    <property type="project" value="InterPro"/>
</dbReference>
<dbReference type="Gene3D" id="1.10.8.60">
    <property type="match status" value="1"/>
</dbReference>
<evidence type="ECO:0000256" key="4">
    <source>
        <dbReference type="ARBA" id="ARBA00023125"/>
    </source>
</evidence>
<dbReference type="CDD" id="cd00009">
    <property type="entry name" value="AAA"/>
    <property type="match status" value="1"/>
</dbReference>
<keyword evidence="5" id="KW-0804">Transcription</keyword>
<reference evidence="7 8" key="1">
    <citation type="submission" date="2019-09" db="EMBL/GenBank/DDBJ databases">
        <title>Ecophysiology of the spiral-shaped methanotroph Methylospira mobilis as revealed by the complete genome sequence.</title>
        <authorList>
            <person name="Oshkin I.Y."/>
            <person name="Dedysh S.N."/>
            <person name="Miroshnikov K."/>
            <person name="Danilova O.V."/>
            <person name="Hakobyan A."/>
            <person name="Liesack W."/>
        </authorList>
    </citation>
    <scope>NUCLEOTIDE SEQUENCE [LARGE SCALE GENOMIC DNA]</scope>
    <source>
        <strain evidence="7 8">Shm1</strain>
    </source>
</reference>
<dbReference type="SUPFAM" id="SSF52540">
    <property type="entry name" value="P-loop containing nucleoside triphosphate hydrolases"/>
    <property type="match status" value="1"/>
</dbReference>
<dbReference type="PROSITE" id="PS50045">
    <property type="entry name" value="SIGMA54_INTERACT_4"/>
    <property type="match status" value="1"/>
</dbReference>
<dbReference type="Pfam" id="PF25601">
    <property type="entry name" value="AAA_lid_14"/>
    <property type="match status" value="1"/>
</dbReference>
<dbReference type="GO" id="GO:0005524">
    <property type="term" value="F:ATP binding"/>
    <property type="evidence" value="ECO:0007669"/>
    <property type="project" value="UniProtKB-KW"/>
</dbReference>
<dbReference type="Pfam" id="PF02954">
    <property type="entry name" value="HTH_8"/>
    <property type="match status" value="1"/>
</dbReference>
<dbReference type="Gene3D" id="1.10.10.60">
    <property type="entry name" value="Homeodomain-like"/>
    <property type="match status" value="1"/>
</dbReference>
<dbReference type="Pfam" id="PF00158">
    <property type="entry name" value="Sigma54_activat"/>
    <property type="match status" value="1"/>
</dbReference>
<feature type="domain" description="Sigma-54 factor interaction" evidence="6">
    <location>
        <begin position="21"/>
        <end position="250"/>
    </location>
</feature>
<organism evidence="7 8">
    <name type="scientific">Candidatus Methylospira mobilis</name>
    <dbReference type="NCBI Taxonomy" id="1808979"/>
    <lineage>
        <taxon>Bacteria</taxon>
        <taxon>Pseudomonadati</taxon>
        <taxon>Pseudomonadota</taxon>
        <taxon>Gammaproteobacteria</taxon>
        <taxon>Methylococcales</taxon>
        <taxon>Methylococcaceae</taxon>
        <taxon>Candidatus Methylospira</taxon>
    </lineage>
</organism>
<dbReference type="InterPro" id="IPR003593">
    <property type="entry name" value="AAA+_ATPase"/>
</dbReference>
<dbReference type="PROSITE" id="PS00675">
    <property type="entry name" value="SIGMA54_INTERACT_1"/>
    <property type="match status" value="1"/>
</dbReference>
<dbReference type="OrthoDB" id="9804019at2"/>
<dbReference type="Gene3D" id="3.40.50.300">
    <property type="entry name" value="P-loop containing nucleotide triphosphate hydrolases"/>
    <property type="match status" value="1"/>
</dbReference>
<keyword evidence="2" id="KW-0067">ATP-binding</keyword>
<dbReference type="KEGG" id="mmob:F6R98_11725"/>
<dbReference type="PROSITE" id="PS00688">
    <property type="entry name" value="SIGMA54_INTERACT_3"/>
    <property type="match status" value="1"/>
</dbReference>
<evidence type="ECO:0000313" key="7">
    <source>
        <dbReference type="EMBL" id="QFY43205.1"/>
    </source>
</evidence>
<dbReference type="InterPro" id="IPR025662">
    <property type="entry name" value="Sigma_54_int_dom_ATP-bd_1"/>
</dbReference>
<dbReference type="InterPro" id="IPR027417">
    <property type="entry name" value="P-loop_NTPase"/>
</dbReference>
<dbReference type="SUPFAM" id="SSF46689">
    <property type="entry name" value="Homeodomain-like"/>
    <property type="match status" value="1"/>
</dbReference>